<dbReference type="AlphaFoldDB" id="A0A372EFI8"/>
<evidence type="ECO:0000256" key="9">
    <source>
        <dbReference type="ARBA" id="ARBA00025772"/>
    </source>
</evidence>
<dbReference type="Proteomes" id="UP000261931">
    <property type="component" value="Unassembled WGS sequence"/>
</dbReference>
<evidence type="ECO:0000256" key="8">
    <source>
        <dbReference type="ARBA" id="ARBA00023136"/>
    </source>
</evidence>
<evidence type="ECO:0000256" key="6">
    <source>
        <dbReference type="ARBA" id="ARBA00022692"/>
    </source>
</evidence>
<dbReference type="Pfam" id="PF12019">
    <property type="entry name" value="GspH"/>
    <property type="match status" value="1"/>
</dbReference>
<keyword evidence="3" id="KW-1003">Cell membrane</keyword>
<keyword evidence="6" id="KW-0812">Transmembrane</keyword>
<keyword evidence="13" id="KW-1185">Reference proteome</keyword>
<evidence type="ECO:0000256" key="4">
    <source>
        <dbReference type="ARBA" id="ARBA00022481"/>
    </source>
</evidence>
<sequence length="168" mass="17570">MSAKRRHRGFTLIELLMVVVIFGIGASLAAPSFGTLLGNYRVRAGSESILNGLYLARAEAIRRNSPVSFTLGAAGSGWTIAQVAPATTIQTRADGESPGVATASSTASRTLTFLANGMVDTTPATRLEQVTVSSAVANTETRRINIFGGGLIRMCDPAVATANDPRRC</sequence>
<evidence type="ECO:0000256" key="10">
    <source>
        <dbReference type="ARBA" id="ARBA00030775"/>
    </source>
</evidence>
<reference evidence="12 13" key="1">
    <citation type="submission" date="2018-08" db="EMBL/GenBank/DDBJ databases">
        <title>Hydrogenophaga sp. LA-38 isolated from sludge.</title>
        <authorList>
            <person name="Im W.-T."/>
        </authorList>
    </citation>
    <scope>NUCLEOTIDE SEQUENCE [LARGE SCALE GENOMIC DNA]</scope>
    <source>
        <strain evidence="12 13">LA-38</strain>
    </source>
</reference>
<keyword evidence="7" id="KW-1133">Transmembrane helix</keyword>
<dbReference type="GO" id="GO:0005886">
    <property type="term" value="C:plasma membrane"/>
    <property type="evidence" value="ECO:0007669"/>
    <property type="project" value="UniProtKB-SubCell"/>
</dbReference>
<keyword evidence="8" id="KW-0472">Membrane</keyword>
<dbReference type="GO" id="GO:0015628">
    <property type="term" value="P:protein secretion by the type II secretion system"/>
    <property type="evidence" value="ECO:0007669"/>
    <property type="project" value="InterPro"/>
</dbReference>
<gene>
    <name evidence="12" type="ORF">DY262_17440</name>
</gene>
<dbReference type="PROSITE" id="PS00409">
    <property type="entry name" value="PROKAR_NTER_METHYL"/>
    <property type="match status" value="1"/>
</dbReference>
<keyword evidence="5" id="KW-0997">Cell inner membrane</keyword>
<dbReference type="SUPFAM" id="SSF54523">
    <property type="entry name" value="Pili subunits"/>
    <property type="match status" value="1"/>
</dbReference>
<comment type="similarity">
    <text evidence="9">Belongs to the GSP H family.</text>
</comment>
<comment type="subcellular location">
    <subcellularLocation>
        <location evidence="1">Cell inner membrane</location>
        <topology evidence="1">Single-pass membrane protein</topology>
    </subcellularLocation>
</comment>
<comment type="caution">
    <text evidence="12">The sequence shown here is derived from an EMBL/GenBank/DDBJ whole genome shotgun (WGS) entry which is preliminary data.</text>
</comment>
<evidence type="ECO:0000256" key="3">
    <source>
        <dbReference type="ARBA" id="ARBA00022475"/>
    </source>
</evidence>
<evidence type="ECO:0000256" key="7">
    <source>
        <dbReference type="ARBA" id="ARBA00022989"/>
    </source>
</evidence>
<evidence type="ECO:0000259" key="11">
    <source>
        <dbReference type="Pfam" id="PF12019"/>
    </source>
</evidence>
<evidence type="ECO:0000256" key="1">
    <source>
        <dbReference type="ARBA" id="ARBA00004377"/>
    </source>
</evidence>
<proteinExistence type="inferred from homology"/>
<dbReference type="Gene3D" id="3.30.700.10">
    <property type="entry name" value="Glycoprotein, Type 4 Pilin"/>
    <property type="match status" value="1"/>
</dbReference>
<protein>
    <recommendedName>
        <fullName evidence="2">Type II secretion system protein H</fullName>
    </recommendedName>
    <alternativeName>
        <fullName evidence="10">General secretion pathway protein H</fullName>
    </alternativeName>
</protein>
<evidence type="ECO:0000313" key="13">
    <source>
        <dbReference type="Proteomes" id="UP000261931"/>
    </source>
</evidence>
<name>A0A372EFI8_9BURK</name>
<dbReference type="EMBL" id="QVLS01000012">
    <property type="protein sequence ID" value="RFP77147.1"/>
    <property type="molecule type" value="Genomic_DNA"/>
</dbReference>
<dbReference type="NCBIfam" id="TIGR02532">
    <property type="entry name" value="IV_pilin_GFxxxE"/>
    <property type="match status" value="1"/>
</dbReference>
<feature type="domain" description="General secretion pathway GspH" evidence="11">
    <location>
        <begin position="47"/>
        <end position="150"/>
    </location>
</feature>
<dbReference type="GO" id="GO:0015627">
    <property type="term" value="C:type II protein secretion system complex"/>
    <property type="evidence" value="ECO:0007669"/>
    <property type="project" value="InterPro"/>
</dbReference>
<organism evidence="12 13">
    <name type="scientific">Hydrogenophaga borbori</name>
    <dbReference type="NCBI Taxonomy" id="2294117"/>
    <lineage>
        <taxon>Bacteria</taxon>
        <taxon>Pseudomonadati</taxon>
        <taxon>Pseudomonadota</taxon>
        <taxon>Betaproteobacteria</taxon>
        <taxon>Burkholderiales</taxon>
        <taxon>Comamonadaceae</taxon>
        <taxon>Hydrogenophaga</taxon>
    </lineage>
</organism>
<dbReference type="InterPro" id="IPR045584">
    <property type="entry name" value="Pilin-like"/>
</dbReference>
<dbReference type="RefSeq" id="WP_116960377.1">
    <property type="nucleotide sequence ID" value="NZ_QVLS01000012.1"/>
</dbReference>
<dbReference type="InterPro" id="IPR022346">
    <property type="entry name" value="T2SS_GspH"/>
</dbReference>
<evidence type="ECO:0000313" key="12">
    <source>
        <dbReference type="EMBL" id="RFP77147.1"/>
    </source>
</evidence>
<accession>A0A372EFI8</accession>
<evidence type="ECO:0000256" key="5">
    <source>
        <dbReference type="ARBA" id="ARBA00022519"/>
    </source>
</evidence>
<dbReference type="InterPro" id="IPR012902">
    <property type="entry name" value="N_methyl_site"/>
</dbReference>
<evidence type="ECO:0000256" key="2">
    <source>
        <dbReference type="ARBA" id="ARBA00021549"/>
    </source>
</evidence>
<dbReference type="Pfam" id="PF07963">
    <property type="entry name" value="N_methyl"/>
    <property type="match status" value="1"/>
</dbReference>
<keyword evidence="4" id="KW-0488">Methylation</keyword>